<protein>
    <submittedName>
        <fullName evidence="5">Transcriptional regulator</fullName>
    </submittedName>
</protein>
<evidence type="ECO:0000313" key="5">
    <source>
        <dbReference type="EMBL" id="GAE35025.1"/>
    </source>
</evidence>
<dbReference type="AlphaFoldDB" id="W4QSD7"/>
<dbReference type="RefSeq" id="WP_052013053.1">
    <property type="nucleotide sequence ID" value="NZ_BAUV01000013.1"/>
</dbReference>
<keyword evidence="2" id="KW-0238">DNA-binding</keyword>
<dbReference type="PANTHER" id="PTHR43537:SF5">
    <property type="entry name" value="UXU OPERON TRANSCRIPTIONAL REGULATOR"/>
    <property type="match status" value="1"/>
</dbReference>
<dbReference type="EMBL" id="BAUV01000013">
    <property type="protein sequence ID" value="GAE35025.1"/>
    <property type="molecule type" value="Genomic_DNA"/>
</dbReference>
<evidence type="ECO:0000313" key="6">
    <source>
        <dbReference type="Proteomes" id="UP000018896"/>
    </source>
</evidence>
<dbReference type="eggNOG" id="COG1802">
    <property type="taxonomic scope" value="Bacteria"/>
</dbReference>
<organism evidence="5 6">
    <name type="scientific">Halalkalibacter akibai (strain ATCC 43226 / DSM 21942 / CIP 109018 / JCM 9157 / 1139)</name>
    <name type="common">Bacillus akibai</name>
    <dbReference type="NCBI Taxonomy" id="1236973"/>
    <lineage>
        <taxon>Bacteria</taxon>
        <taxon>Bacillati</taxon>
        <taxon>Bacillota</taxon>
        <taxon>Bacilli</taxon>
        <taxon>Bacillales</taxon>
        <taxon>Bacillaceae</taxon>
        <taxon>Halalkalibacter</taxon>
    </lineage>
</organism>
<evidence type="ECO:0000256" key="1">
    <source>
        <dbReference type="ARBA" id="ARBA00023015"/>
    </source>
</evidence>
<dbReference type="PANTHER" id="PTHR43537">
    <property type="entry name" value="TRANSCRIPTIONAL REGULATOR, GNTR FAMILY"/>
    <property type="match status" value="1"/>
</dbReference>
<dbReference type="SMART" id="SM00345">
    <property type="entry name" value="HTH_GNTR"/>
    <property type="match status" value="1"/>
</dbReference>
<dbReference type="OrthoDB" id="114741at2"/>
<dbReference type="PRINTS" id="PR00035">
    <property type="entry name" value="HTHGNTR"/>
</dbReference>
<reference evidence="5 6" key="1">
    <citation type="journal article" date="2014" name="Genome Announc.">
        <title>Draft Genome Sequences of Three Alkaliphilic Bacillus Strains, Bacillus wakoensis JCM 9140T, Bacillus akibai JCM 9157T, and Bacillus hemicellulosilyticus JCM 9152T.</title>
        <authorList>
            <person name="Yuki M."/>
            <person name="Oshima K."/>
            <person name="Suda W."/>
            <person name="Oshida Y."/>
            <person name="Kitamura K."/>
            <person name="Iida T."/>
            <person name="Hattori M."/>
            <person name="Ohkuma M."/>
        </authorList>
    </citation>
    <scope>NUCLEOTIDE SEQUENCE [LARGE SCALE GENOMIC DNA]</scope>
    <source>
        <strain evidence="5 6">JCM 9157</strain>
    </source>
</reference>
<gene>
    <name evidence="5" type="ORF">JCM9157_2118</name>
</gene>
<dbReference type="InterPro" id="IPR011711">
    <property type="entry name" value="GntR_C"/>
</dbReference>
<dbReference type="GO" id="GO:0003677">
    <property type="term" value="F:DNA binding"/>
    <property type="evidence" value="ECO:0007669"/>
    <property type="project" value="UniProtKB-KW"/>
</dbReference>
<dbReference type="PROSITE" id="PS50949">
    <property type="entry name" value="HTH_GNTR"/>
    <property type="match status" value="1"/>
</dbReference>
<dbReference type="Pfam" id="PF07729">
    <property type="entry name" value="FCD"/>
    <property type="match status" value="1"/>
</dbReference>
<dbReference type="Pfam" id="PF00392">
    <property type="entry name" value="GntR"/>
    <property type="match status" value="1"/>
</dbReference>
<feature type="domain" description="HTH gntR-type" evidence="4">
    <location>
        <begin position="2"/>
        <end position="69"/>
    </location>
</feature>
<accession>W4QSD7</accession>
<comment type="caution">
    <text evidence="5">The sequence shown here is derived from an EMBL/GenBank/DDBJ whole genome shotgun (WGS) entry which is preliminary data.</text>
</comment>
<dbReference type="Gene3D" id="1.10.10.10">
    <property type="entry name" value="Winged helix-like DNA-binding domain superfamily/Winged helix DNA-binding domain"/>
    <property type="match status" value="1"/>
</dbReference>
<dbReference type="InterPro" id="IPR036388">
    <property type="entry name" value="WH-like_DNA-bd_sf"/>
</dbReference>
<dbReference type="Proteomes" id="UP000018896">
    <property type="component" value="Unassembled WGS sequence"/>
</dbReference>
<dbReference type="InterPro" id="IPR008920">
    <property type="entry name" value="TF_FadR/GntR_C"/>
</dbReference>
<evidence type="ECO:0000256" key="3">
    <source>
        <dbReference type="ARBA" id="ARBA00023163"/>
    </source>
</evidence>
<keyword evidence="3" id="KW-0804">Transcription</keyword>
<sequence length="213" mass="24728">MSRPMEIAYQFIKGKILEGTYKPSQKVTETELAETIGVSRNTIKKALLKLEQENLVNIENNKGAFIKSFTLEEVVNYLEIREVLEGLVARTAAVNITDTELEKMKDTLSMMGEHLANNRYDAYSSLNKDFHNIIYEASRNTQAVDMINVIKNQLLRYHFRTILVPGRNLSSYEEHQNIYKAFEERNGEEAEKYIRIHIANVRKTVEENFTYLI</sequence>
<dbReference type="InterPro" id="IPR036390">
    <property type="entry name" value="WH_DNA-bd_sf"/>
</dbReference>
<name>W4QSD7_HALA3</name>
<keyword evidence="6" id="KW-1185">Reference proteome</keyword>
<dbReference type="GO" id="GO:0003700">
    <property type="term" value="F:DNA-binding transcription factor activity"/>
    <property type="evidence" value="ECO:0007669"/>
    <property type="project" value="InterPro"/>
</dbReference>
<dbReference type="SUPFAM" id="SSF48008">
    <property type="entry name" value="GntR ligand-binding domain-like"/>
    <property type="match status" value="1"/>
</dbReference>
<dbReference type="Gene3D" id="1.20.120.530">
    <property type="entry name" value="GntR ligand-binding domain-like"/>
    <property type="match status" value="1"/>
</dbReference>
<proteinExistence type="predicted"/>
<dbReference type="SMART" id="SM00895">
    <property type="entry name" value="FCD"/>
    <property type="match status" value="1"/>
</dbReference>
<keyword evidence="1" id="KW-0805">Transcription regulation</keyword>
<dbReference type="STRING" id="1236973.JCM9157_2118"/>
<dbReference type="SUPFAM" id="SSF46785">
    <property type="entry name" value="Winged helix' DNA-binding domain"/>
    <property type="match status" value="1"/>
</dbReference>
<evidence type="ECO:0000259" key="4">
    <source>
        <dbReference type="PROSITE" id="PS50949"/>
    </source>
</evidence>
<evidence type="ECO:0000256" key="2">
    <source>
        <dbReference type="ARBA" id="ARBA00023125"/>
    </source>
</evidence>
<dbReference type="InterPro" id="IPR000524">
    <property type="entry name" value="Tscrpt_reg_HTH_GntR"/>
</dbReference>
<dbReference type="CDD" id="cd07377">
    <property type="entry name" value="WHTH_GntR"/>
    <property type="match status" value="1"/>
</dbReference>